<organism evidence="1 2">
    <name type="scientific">Rhizophagus clarus</name>
    <dbReference type="NCBI Taxonomy" id="94130"/>
    <lineage>
        <taxon>Eukaryota</taxon>
        <taxon>Fungi</taxon>
        <taxon>Fungi incertae sedis</taxon>
        <taxon>Mucoromycota</taxon>
        <taxon>Glomeromycotina</taxon>
        <taxon>Glomeromycetes</taxon>
        <taxon>Glomerales</taxon>
        <taxon>Glomeraceae</taxon>
        <taxon>Rhizophagus</taxon>
    </lineage>
</organism>
<evidence type="ECO:0000313" key="2">
    <source>
        <dbReference type="Proteomes" id="UP000615446"/>
    </source>
</evidence>
<proteinExistence type="predicted"/>
<dbReference type="Proteomes" id="UP000615446">
    <property type="component" value="Unassembled WGS sequence"/>
</dbReference>
<protein>
    <submittedName>
        <fullName evidence="1">Uncharacterized protein</fullName>
    </submittedName>
</protein>
<sequence>MDQSYLVKIYITRTLVINFINFNGFTLYNTDICYVIMKRARWTTEITKVPYPLYGNPVRYPDKIFCGTFPDFRSLIHRFKCD</sequence>
<dbReference type="AlphaFoldDB" id="A0A8H3LKV3"/>
<reference evidence="1" key="1">
    <citation type="submission" date="2019-10" db="EMBL/GenBank/DDBJ databases">
        <title>Conservation and host-specific expression of non-tandemly repeated heterogenous ribosome RNA gene in arbuscular mycorrhizal fungi.</title>
        <authorList>
            <person name="Maeda T."/>
            <person name="Kobayashi Y."/>
            <person name="Nakagawa T."/>
            <person name="Ezawa T."/>
            <person name="Yamaguchi K."/>
            <person name="Bino T."/>
            <person name="Nishimoto Y."/>
            <person name="Shigenobu S."/>
            <person name="Kawaguchi M."/>
        </authorList>
    </citation>
    <scope>NUCLEOTIDE SEQUENCE</scope>
    <source>
        <strain evidence="1">HR1</strain>
    </source>
</reference>
<comment type="caution">
    <text evidence="1">The sequence shown here is derived from an EMBL/GenBank/DDBJ whole genome shotgun (WGS) entry which is preliminary data.</text>
</comment>
<evidence type="ECO:0000313" key="1">
    <source>
        <dbReference type="EMBL" id="GES90473.1"/>
    </source>
</evidence>
<name>A0A8H3LKV3_9GLOM</name>
<dbReference type="EMBL" id="BLAL01000194">
    <property type="protein sequence ID" value="GES90473.1"/>
    <property type="molecule type" value="Genomic_DNA"/>
</dbReference>
<gene>
    <name evidence="1" type="ORF">RCL2_001731400</name>
</gene>
<accession>A0A8H3LKV3</accession>